<accession>A0A813DAI6</accession>
<keyword evidence="3" id="KW-1185">Reference proteome</keyword>
<dbReference type="InterPro" id="IPR000119">
    <property type="entry name" value="Hist_DNA-bd"/>
</dbReference>
<dbReference type="AlphaFoldDB" id="A0A813DAI6"/>
<dbReference type="InterPro" id="IPR010992">
    <property type="entry name" value="IHF-like_DNA-bd_dom_sf"/>
</dbReference>
<dbReference type="Gene3D" id="4.10.520.10">
    <property type="entry name" value="IHF-like DNA-binding proteins"/>
    <property type="match status" value="1"/>
</dbReference>
<dbReference type="GO" id="GO:0030527">
    <property type="term" value="F:structural constituent of chromatin"/>
    <property type="evidence" value="ECO:0007669"/>
    <property type="project" value="InterPro"/>
</dbReference>
<dbReference type="Pfam" id="PF00216">
    <property type="entry name" value="Bac_DNA_binding"/>
    <property type="match status" value="1"/>
</dbReference>
<evidence type="ECO:0000313" key="1">
    <source>
        <dbReference type="EMBL" id="CAE8583804.1"/>
    </source>
</evidence>
<dbReference type="GO" id="GO:0003677">
    <property type="term" value="F:DNA binding"/>
    <property type="evidence" value="ECO:0007669"/>
    <property type="project" value="InterPro"/>
</dbReference>
<evidence type="ECO:0000313" key="2">
    <source>
        <dbReference type="EMBL" id="CAE8602032.1"/>
    </source>
</evidence>
<dbReference type="SUPFAM" id="SSF47729">
    <property type="entry name" value="IHF-like DNA-binding proteins"/>
    <property type="match status" value="1"/>
</dbReference>
<gene>
    <name evidence="2" type="ORF">PGLA1383_LOCUS20292</name>
    <name evidence="1" type="ORF">PGLA1383_LOCUS2754</name>
</gene>
<sequence>MKAGKPGKMAMMKGCLVETLASETGLRKSECSKIVDAITTVGAKRVKRTGKFVLPGLCVSKTRQRAAAKAGKRNLFGKTPLGLTMASTSGCQAVTRLPSRPWATLCLVPCLVQAGREHVPHRSACHVCLVWRPEGFSWWRLTSATSVETGYSICAGAVPS</sequence>
<name>A0A813DAI6_POLGL</name>
<dbReference type="EMBL" id="CAJNNV010013788">
    <property type="protein sequence ID" value="CAE8602032.1"/>
    <property type="molecule type" value="Genomic_DNA"/>
</dbReference>
<organism evidence="1 3">
    <name type="scientific">Polarella glacialis</name>
    <name type="common">Dinoflagellate</name>
    <dbReference type="NCBI Taxonomy" id="89957"/>
    <lineage>
        <taxon>Eukaryota</taxon>
        <taxon>Sar</taxon>
        <taxon>Alveolata</taxon>
        <taxon>Dinophyceae</taxon>
        <taxon>Suessiales</taxon>
        <taxon>Suessiaceae</taxon>
        <taxon>Polarella</taxon>
    </lineage>
</organism>
<proteinExistence type="predicted"/>
<comment type="caution">
    <text evidence="1">The sequence shown here is derived from an EMBL/GenBank/DDBJ whole genome shotgun (WGS) entry which is preliminary data.</text>
</comment>
<reference evidence="1" key="1">
    <citation type="submission" date="2021-02" db="EMBL/GenBank/DDBJ databases">
        <authorList>
            <person name="Dougan E. K."/>
            <person name="Rhodes N."/>
            <person name="Thang M."/>
            <person name="Chan C."/>
        </authorList>
    </citation>
    <scope>NUCLEOTIDE SEQUENCE</scope>
</reference>
<dbReference type="Proteomes" id="UP000654075">
    <property type="component" value="Unassembled WGS sequence"/>
</dbReference>
<dbReference type="EMBL" id="CAJNNV010000886">
    <property type="protein sequence ID" value="CAE8583804.1"/>
    <property type="molecule type" value="Genomic_DNA"/>
</dbReference>
<protein>
    <submittedName>
        <fullName evidence="1">Uncharacterized protein</fullName>
    </submittedName>
</protein>
<evidence type="ECO:0000313" key="3">
    <source>
        <dbReference type="Proteomes" id="UP000654075"/>
    </source>
</evidence>